<protein>
    <submittedName>
        <fullName evidence="4">TMV resistance protein N-like isoform X1</fullName>
    </submittedName>
</protein>
<dbReference type="RefSeq" id="XP_022942870.1">
    <property type="nucleotide sequence ID" value="XM_023087102.1"/>
</dbReference>
<evidence type="ECO:0000256" key="1">
    <source>
        <dbReference type="ARBA" id="ARBA00023027"/>
    </source>
</evidence>
<reference evidence="4" key="1">
    <citation type="submission" date="2025-08" db="UniProtKB">
        <authorList>
            <consortium name="RefSeq"/>
        </authorList>
    </citation>
    <scope>IDENTIFICATION</scope>
    <source>
        <tissue evidence="4">Young leaves</tissue>
    </source>
</reference>
<dbReference type="InterPro" id="IPR000157">
    <property type="entry name" value="TIR_dom"/>
</dbReference>
<dbReference type="GeneID" id="111447771"/>
<keyword evidence="1" id="KW-0520">NAD</keyword>
<dbReference type="PANTHER" id="PTHR32009:SF131">
    <property type="entry name" value="OS07G0566800 PROTEIN"/>
    <property type="match status" value="1"/>
</dbReference>
<evidence type="ECO:0000259" key="2">
    <source>
        <dbReference type="PROSITE" id="PS50104"/>
    </source>
</evidence>
<evidence type="ECO:0000313" key="4">
    <source>
        <dbReference type="RefSeq" id="XP_022942870.1"/>
    </source>
</evidence>
<feature type="domain" description="TIR" evidence="2">
    <location>
        <begin position="30"/>
        <end position="153"/>
    </location>
</feature>
<gene>
    <name evidence="4" type="primary">LOC111447771</name>
</gene>
<dbReference type="AlphaFoldDB" id="A0A6J1FX23"/>
<organism evidence="3 4">
    <name type="scientific">Cucurbita moschata</name>
    <name type="common">Winter crookneck squash</name>
    <name type="synonym">Cucurbita pepo var. moschata</name>
    <dbReference type="NCBI Taxonomy" id="3662"/>
    <lineage>
        <taxon>Eukaryota</taxon>
        <taxon>Viridiplantae</taxon>
        <taxon>Streptophyta</taxon>
        <taxon>Embryophyta</taxon>
        <taxon>Tracheophyta</taxon>
        <taxon>Spermatophyta</taxon>
        <taxon>Magnoliopsida</taxon>
        <taxon>eudicotyledons</taxon>
        <taxon>Gunneridae</taxon>
        <taxon>Pentapetalae</taxon>
        <taxon>rosids</taxon>
        <taxon>fabids</taxon>
        <taxon>Cucurbitales</taxon>
        <taxon>Cucurbitaceae</taxon>
        <taxon>Cucurbiteae</taxon>
        <taxon>Cucurbita</taxon>
    </lineage>
</organism>
<dbReference type="Proteomes" id="UP000504609">
    <property type="component" value="Unplaced"/>
</dbReference>
<dbReference type="SMART" id="SM00255">
    <property type="entry name" value="TIR"/>
    <property type="match status" value="1"/>
</dbReference>
<dbReference type="Pfam" id="PF01582">
    <property type="entry name" value="TIR"/>
    <property type="match status" value="1"/>
</dbReference>
<dbReference type="SUPFAM" id="SSF52200">
    <property type="entry name" value="Toll/Interleukin receptor TIR domain"/>
    <property type="match status" value="1"/>
</dbReference>
<dbReference type="Gene3D" id="3.40.50.10140">
    <property type="entry name" value="Toll/interleukin-1 receptor homology (TIR) domain"/>
    <property type="match status" value="1"/>
</dbReference>
<keyword evidence="3" id="KW-1185">Reference proteome</keyword>
<proteinExistence type="predicted"/>
<evidence type="ECO:0000313" key="3">
    <source>
        <dbReference type="Proteomes" id="UP000504609"/>
    </source>
</evidence>
<dbReference type="InterPro" id="IPR035897">
    <property type="entry name" value="Toll_tir_struct_dom_sf"/>
</dbReference>
<dbReference type="GO" id="GO:0007165">
    <property type="term" value="P:signal transduction"/>
    <property type="evidence" value="ECO:0007669"/>
    <property type="project" value="InterPro"/>
</dbReference>
<dbReference type="KEGG" id="cmos:111447771"/>
<accession>A0A6J1FX23</accession>
<name>A0A6J1FX23_CUCMO</name>
<dbReference type="PANTHER" id="PTHR32009">
    <property type="entry name" value="TMV RESISTANCE PROTEIN N-LIKE"/>
    <property type="match status" value="1"/>
</dbReference>
<sequence>MNRVAAVAKITPRLFLAQLGSKQLQRGIAKPCDVFINHRGVDTKKTVAALLYDRLIRGNFRPFLDYRNLKPGEKLFDELHGAIRQCKVGVAVFSPRYCESYFCLHELAMIIESNKKVIPIFCDVNPSQLGIKEEDGYETEDLRRFNWALEQAKQLEGIKFNSSKQTLSDVVTRASNIVISSLVEMDGRDEQ</sequence>
<dbReference type="PROSITE" id="PS50104">
    <property type="entry name" value="TIR"/>
    <property type="match status" value="1"/>
</dbReference>